<protein>
    <recommendedName>
        <fullName evidence="4">Kinetochore protein SPC25</fullName>
    </recommendedName>
</protein>
<proteinExistence type="predicted"/>
<comment type="caution">
    <text evidence="2">The sequence shown here is derived from an EMBL/GenBank/DDBJ whole genome shotgun (WGS) entry which is preliminary data.</text>
</comment>
<keyword evidence="3" id="KW-1185">Reference proteome</keyword>
<keyword evidence="1" id="KW-0175">Coiled coil</keyword>
<dbReference type="EMBL" id="JAPFFF010000021">
    <property type="protein sequence ID" value="KAK8853773.1"/>
    <property type="molecule type" value="Genomic_DNA"/>
</dbReference>
<evidence type="ECO:0000313" key="3">
    <source>
        <dbReference type="Proteomes" id="UP001470230"/>
    </source>
</evidence>
<evidence type="ECO:0000313" key="2">
    <source>
        <dbReference type="EMBL" id="KAK8853773.1"/>
    </source>
</evidence>
<evidence type="ECO:0008006" key="4">
    <source>
        <dbReference type="Google" id="ProtNLM"/>
    </source>
</evidence>
<name>A0ABR2HVV0_9EUKA</name>
<sequence>MNSENILHDIYDSKAAVEAMAALQKKISQLEMETGSLRKEITRLRAIADDNDKAMNERNEFLAKEADKTQRMLESASETLIEIRRIKAENRQLQQYYESLQKEIERKIKLQKQEEEKILGQEGDSEHAELLEQEIEELFSLLLTPPDFPIDSKKNITFNPTIMSITTYSLPATIQTVVQYLQNLPFPFCDQKYRVKLEIVTTLLNARSMCCRIMDEIHQLEIQKSKSGAKKRIQKDIDAKMSYLSILTQAISKFSI</sequence>
<feature type="coiled-coil region" evidence="1">
    <location>
        <begin position="13"/>
        <end position="117"/>
    </location>
</feature>
<accession>A0ABR2HVV0</accession>
<reference evidence="2 3" key="1">
    <citation type="submission" date="2024-04" db="EMBL/GenBank/DDBJ databases">
        <title>Tritrichomonas musculus Genome.</title>
        <authorList>
            <person name="Alves-Ferreira E."/>
            <person name="Grigg M."/>
            <person name="Lorenzi H."/>
            <person name="Galac M."/>
        </authorList>
    </citation>
    <scope>NUCLEOTIDE SEQUENCE [LARGE SCALE GENOMIC DNA]</scope>
    <source>
        <strain evidence="2 3">EAF2021</strain>
    </source>
</reference>
<organism evidence="2 3">
    <name type="scientific">Tritrichomonas musculus</name>
    <dbReference type="NCBI Taxonomy" id="1915356"/>
    <lineage>
        <taxon>Eukaryota</taxon>
        <taxon>Metamonada</taxon>
        <taxon>Parabasalia</taxon>
        <taxon>Tritrichomonadida</taxon>
        <taxon>Tritrichomonadidae</taxon>
        <taxon>Tritrichomonas</taxon>
    </lineage>
</organism>
<evidence type="ECO:0000256" key="1">
    <source>
        <dbReference type="SAM" id="Coils"/>
    </source>
</evidence>
<dbReference type="Proteomes" id="UP001470230">
    <property type="component" value="Unassembled WGS sequence"/>
</dbReference>
<gene>
    <name evidence="2" type="ORF">M9Y10_016316</name>
</gene>